<dbReference type="InterPro" id="IPR016181">
    <property type="entry name" value="Acyl_CoA_acyltransferase"/>
</dbReference>
<name>A0A4Y7SGC5_COPMI</name>
<dbReference type="AlphaFoldDB" id="A0A4Y7SGC5"/>
<keyword evidence="2" id="KW-1185">Reference proteome</keyword>
<dbReference type="STRING" id="71717.A0A4Y7SGC5"/>
<sequence>MDVRCEAEKEEGGVKSGHGGREQRARLLLEYTIRQLFELSDEQTKSLTKTLGDAFKDEPFTNVVTNGDVEFFGDFHRSTVVAGLLGGEVYVAENANKDIIGVAVWFGPGREMFDSEDQQEQGLSIVLNRFKPEHQEWFGGKIPAEVKHASWHLQTIATAPEYQRKGIARAFVDVMKAKVRNIPLVDEDSQSVSPWSAGIVGLRKLEHSWWLRRLQRRTSDIYEKIGFKRRGEAVTLEGMTGQKFNMWSLSLETVESKALS</sequence>
<dbReference type="OrthoDB" id="61113at2759"/>
<protein>
    <recommendedName>
        <fullName evidence="3">N-acetyltransferase domain-containing protein</fullName>
    </recommendedName>
</protein>
<dbReference type="Proteomes" id="UP000298030">
    <property type="component" value="Unassembled WGS sequence"/>
</dbReference>
<evidence type="ECO:0008006" key="3">
    <source>
        <dbReference type="Google" id="ProtNLM"/>
    </source>
</evidence>
<comment type="caution">
    <text evidence="1">The sequence shown here is derived from an EMBL/GenBank/DDBJ whole genome shotgun (WGS) entry which is preliminary data.</text>
</comment>
<proteinExistence type="predicted"/>
<reference evidence="1 2" key="1">
    <citation type="journal article" date="2019" name="Nat. Ecol. Evol.">
        <title>Megaphylogeny resolves global patterns of mushroom evolution.</title>
        <authorList>
            <person name="Varga T."/>
            <person name="Krizsan K."/>
            <person name="Foldi C."/>
            <person name="Dima B."/>
            <person name="Sanchez-Garcia M."/>
            <person name="Sanchez-Ramirez S."/>
            <person name="Szollosi G.J."/>
            <person name="Szarkandi J.G."/>
            <person name="Papp V."/>
            <person name="Albert L."/>
            <person name="Andreopoulos W."/>
            <person name="Angelini C."/>
            <person name="Antonin V."/>
            <person name="Barry K.W."/>
            <person name="Bougher N.L."/>
            <person name="Buchanan P."/>
            <person name="Buyck B."/>
            <person name="Bense V."/>
            <person name="Catcheside P."/>
            <person name="Chovatia M."/>
            <person name="Cooper J."/>
            <person name="Damon W."/>
            <person name="Desjardin D."/>
            <person name="Finy P."/>
            <person name="Geml J."/>
            <person name="Haridas S."/>
            <person name="Hughes K."/>
            <person name="Justo A."/>
            <person name="Karasinski D."/>
            <person name="Kautmanova I."/>
            <person name="Kiss B."/>
            <person name="Kocsube S."/>
            <person name="Kotiranta H."/>
            <person name="LaButti K.M."/>
            <person name="Lechner B.E."/>
            <person name="Liimatainen K."/>
            <person name="Lipzen A."/>
            <person name="Lukacs Z."/>
            <person name="Mihaltcheva S."/>
            <person name="Morgado L.N."/>
            <person name="Niskanen T."/>
            <person name="Noordeloos M.E."/>
            <person name="Ohm R.A."/>
            <person name="Ortiz-Santana B."/>
            <person name="Ovrebo C."/>
            <person name="Racz N."/>
            <person name="Riley R."/>
            <person name="Savchenko A."/>
            <person name="Shiryaev A."/>
            <person name="Soop K."/>
            <person name="Spirin V."/>
            <person name="Szebenyi C."/>
            <person name="Tomsovsky M."/>
            <person name="Tulloss R.E."/>
            <person name="Uehling J."/>
            <person name="Grigoriev I.V."/>
            <person name="Vagvolgyi C."/>
            <person name="Papp T."/>
            <person name="Martin F.M."/>
            <person name="Miettinen O."/>
            <person name="Hibbett D.S."/>
            <person name="Nagy L.G."/>
        </authorList>
    </citation>
    <scope>NUCLEOTIDE SEQUENCE [LARGE SCALE GENOMIC DNA]</scope>
    <source>
        <strain evidence="1 2">FP101781</strain>
    </source>
</reference>
<dbReference type="SUPFAM" id="SSF55729">
    <property type="entry name" value="Acyl-CoA N-acyltransferases (Nat)"/>
    <property type="match status" value="1"/>
</dbReference>
<evidence type="ECO:0000313" key="2">
    <source>
        <dbReference type="Proteomes" id="UP000298030"/>
    </source>
</evidence>
<gene>
    <name evidence="1" type="ORF">FA13DRAFT_1819955</name>
</gene>
<evidence type="ECO:0000313" key="1">
    <source>
        <dbReference type="EMBL" id="TEB20737.1"/>
    </source>
</evidence>
<dbReference type="CDD" id="cd04301">
    <property type="entry name" value="NAT_SF"/>
    <property type="match status" value="1"/>
</dbReference>
<organism evidence="1 2">
    <name type="scientific">Coprinellus micaceus</name>
    <name type="common">Glistening ink-cap mushroom</name>
    <name type="synonym">Coprinus micaceus</name>
    <dbReference type="NCBI Taxonomy" id="71717"/>
    <lineage>
        <taxon>Eukaryota</taxon>
        <taxon>Fungi</taxon>
        <taxon>Dikarya</taxon>
        <taxon>Basidiomycota</taxon>
        <taxon>Agaricomycotina</taxon>
        <taxon>Agaricomycetes</taxon>
        <taxon>Agaricomycetidae</taxon>
        <taxon>Agaricales</taxon>
        <taxon>Agaricineae</taxon>
        <taxon>Psathyrellaceae</taxon>
        <taxon>Coprinellus</taxon>
    </lineage>
</organism>
<dbReference type="EMBL" id="QPFP01000132">
    <property type="protein sequence ID" value="TEB20737.1"/>
    <property type="molecule type" value="Genomic_DNA"/>
</dbReference>
<accession>A0A4Y7SGC5</accession>
<dbReference type="Gene3D" id="3.40.630.30">
    <property type="match status" value="1"/>
</dbReference>